<dbReference type="OrthoDB" id="5181253at2"/>
<feature type="compositionally biased region" description="Polar residues" evidence="1">
    <location>
        <begin position="641"/>
        <end position="650"/>
    </location>
</feature>
<feature type="domain" description="Phage terminase large subunit GpA ATPase" evidence="2">
    <location>
        <begin position="44"/>
        <end position="288"/>
    </location>
</feature>
<organism evidence="4 5">
    <name type="scientific">Ochrobactrum quorumnocens</name>
    <dbReference type="NCBI Taxonomy" id="271865"/>
    <lineage>
        <taxon>Bacteria</taxon>
        <taxon>Pseudomonadati</taxon>
        <taxon>Pseudomonadota</taxon>
        <taxon>Alphaproteobacteria</taxon>
        <taxon>Hyphomicrobiales</taxon>
        <taxon>Brucellaceae</taxon>
        <taxon>Brucella/Ochrobactrum group</taxon>
        <taxon>Ochrobactrum</taxon>
    </lineage>
</organism>
<protein>
    <submittedName>
        <fullName evidence="4">Phage terminase large subunit family protein</fullName>
    </submittedName>
</protein>
<dbReference type="GO" id="GO:0004519">
    <property type="term" value="F:endonuclease activity"/>
    <property type="evidence" value="ECO:0007669"/>
    <property type="project" value="InterPro"/>
</dbReference>
<dbReference type="GO" id="GO:0016887">
    <property type="term" value="F:ATP hydrolysis activity"/>
    <property type="evidence" value="ECO:0007669"/>
    <property type="project" value="InterPro"/>
</dbReference>
<dbReference type="Pfam" id="PF05876">
    <property type="entry name" value="GpA_ATPase"/>
    <property type="match status" value="1"/>
</dbReference>
<evidence type="ECO:0000259" key="3">
    <source>
        <dbReference type="Pfam" id="PF20454"/>
    </source>
</evidence>
<evidence type="ECO:0000259" key="2">
    <source>
        <dbReference type="Pfam" id="PF05876"/>
    </source>
</evidence>
<dbReference type="Pfam" id="PF20454">
    <property type="entry name" value="GpA_nuclease"/>
    <property type="match status" value="1"/>
</dbReference>
<evidence type="ECO:0000313" key="5">
    <source>
        <dbReference type="Proteomes" id="UP000215256"/>
    </source>
</evidence>
<evidence type="ECO:0000256" key="1">
    <source>
        <dbReference type="SAM" id="MobiDB-lite"/>
    </source>
</evidence>
<reference evidence="4 5" key="1">
    <citation type="submission" date="2017-07" db="EMBL/GenBank/DDBJ databases">
        <title>Phylogenetic study on the rhizospheric bacterium Ochrobactrum sp. A44.</title>
        <authorList>
            <person name="Krzyzanowska D.M."/>
            <person name="Ossowicki A."/>
            <person name="Rajewska M."/>
            <person name="Maciag T."/>
            <person name="Kaczynski Z."/>
            <person name="Czerwicka M."/>
            <person name="Jafra S."/>
        </authorList>
    </citation>
    <scope>NUCLEOTIDE SEQUENCE [LARGE SCALE GENOMIC DNA]</scope>
    <source>
        <strain evidence="4 5">A44</strain>
    </source>
</reference>
<evidence type="ECO:0000313" key="4">
    <source>
        <dbReference type="EMBL" id="ASV87082.1"/>
    </source>
</evidence>
<gene>
    <name evidence="4" type="ORF">CES85_1057</name>
</gene>
<sequence>MTLLCNPRRLTYQVLMQETQPPPPVDYLKWAKGNIVFSDRITQFPGPYNEALFPFFSEILRALSPEDACRMVTIAKSAQVGGTVLANIFTLGTMDMDPCDFLYVHPTEENASRWSKQKLMPLLRETTALASLFPEKSRDGSNSIHYKERADGRGAIQAAGANSPSGLSMISPRKQVQDDLSKWQNNEAGDPESQAESRSKAFISAKILKISTPLIAPGCRISTNFEQGTQERYHVPCPHCRHLHALEWENMRDHIDAEHPEKAGFFCPKCGGEIREHHRAWMVDPANGANWVAKYPERARYHRSFHIWVAYSPLESWEALARAYLNVQRGGPDDKGKKSGAEQVFFNDWLGQPFETDGEAIGWELLRDRAELGSVIRGVIPPRALVLTIGIDVQGDRVEWQLLGHGKNRYRVVIDRGIFDDTAGRTLPGYVSHSGHISEPQVQYALSKLIQREWPDSWGNRRKADLTAIDGNAYTEDVWEWARKHPITDVIMVRGDNREAAPMLGQVKKEKDKRGKPLKYQRRFFNFNASVMKAALYRSYKKEDPEQTGYIEFAKGLGDDFFQQATSERRVQRKNRAGHPYYEWELPSGIRNEALDMINQAQAAALRLGINYWTEEEWDALAERLASEPPPAQLDLEEMMFQTSQPSQSSSRHEPQDKNPLVAAAIARARARASRRG</sequence>
<accession>A0A248UKD2</accession>
<feature type="region of interest" description="Disordered" evidence="1">
    <location>
        <begin position="135"/>
        <end position="197"/>
    </location>
</feature>
<dbReference type="AlphaFoldDB" id="A0A248UKD2"/>
<name>A0A248UKD2_9HYPH</name>
<feature type="compositionally biased region" description="Basic and acidic residues" evidence="1">
    <location>
        <begin position="135"/>
        <end position="152"/>
    </location>
</feature>
<dbReference type="InterPro" id="IPR046454">
    <property type="entry name" value="GpA_endonuclease"/>
</dbReference>
<dbReference type="InterPro" id="IPR051220">
    <property type="entry name" value="TFA_Chaperone"/>
</dbReference>
<proteinExistence type="predicted"/>
<feature type="region of interest" description="Disordered" evidence="1">
    <location>
        <begin position="631"/>
        <end position="677"/>
    </location>
</feature>
<dbReference type="InterPro" id="IPR046453">
    <property type="entry name" value="GpA_ATPase"/>
</dbReference>
<dbReference type="KEGG" id="och:CES85_1057"/>
<feature type="domain" description="Terminase large subunit GpA endonuclease" evidence="3">
    <location>
        <begin position="302"/>
        <end position="616"/>
    </location>
</feature>
<dbReference type="Proteomes" id="UP000215256">
    <property type="component" value="Chromosome 1"/>
</dbReference>
<dbReference type="RefSeq" id="WP_095446579.1">
    <property type="nucleotide sequence ID" value="NZ_CP022604.1"/>
</dbReference>
<dbReference type="PANTHER" id="PTHR34413:SF2">
    <property type="entry name" value="PROPHAGE TAIL FIBER ASSEMBLY PROTEIN HOMOLOG TFAE-RELATED"/>
    <property type="match status" value="1"/>
</dbReference>
<dbReference type="EMBL" id="CP022604">
    <property type="protein sequence ID" value="ASV87082.1"/>
    <property type="molecule type" value="Genomic_DNA"/>
</dbReference>
<dbReference type="PANTHER" id="PTHR34413">
    <property type="entry name" value="PROPHAGE TAIL FIBER ASSEMBLY PROTEIN HOMOLOG TFAE-RELATED-RELATED"/>
    <property type="match status" value="1"/>
</dbReference>